<keyword evidence="9 14" id="KW-0521">NADP</keyword>
<dbReference type="FunFam" id="3.40.140.10:FF:000025">
    <property type="entry name" value="Riboflavin biosynthesis protein RibD"/>
    <property type="match status" value="1"/>
</dbReference>
<evidence type="ECO:0000256" key="12">
    <source>
        <dbReference type="ARBA" id="ARBA00049861"/>
    </source>
</evidence>
<evidence type="ECO:0000256" key="3">
    <source>
        <dbReference type="ARBA" id="ARBA00004910"/>
    </source>
</evidence>
<feature type="binding site" evidence="16">
    <location>
        <position position="201"/>
    </location>
    <ligand>
        <name>NADP(+)</name>
        <dbReference type="ChEBI" id="CHEBI:58349"/>
    </ligand>
</feature>
<feature type="binding site" evidence="17">
    <location>
        <position position="51"/>
    </location>
    <ligand>
        <name>Zn(2+)</name>
        <dbReference type="ChEBI" id="CHEBI:29105"/>
        <note>catalytic</note>
    </ligand>
</feature>
<feature type="binding site" evidence="16">
    <location>
        <position position="197"/>
    </location>
    <ligand>
        <name>NADP(+)</name>
        <dbReference type="ChEBI" id="CHEBI:58349"/>
    </ligand>
</feature>
<dbReference type="Pfam" id="PF01872">
    <property type="entry name" value="RibD_C"/>
    <property type="match status" value="1"/>
</dbReference>
<dbReference type="Pfam" id="PF00383">
    <property type="entry name" value="dCMP_cyt_deam_1"/>
    <property type="match status" value="1"/>
</dbReference>
<dbReference type="InterPro" id="IPR002125">
    <property type="entry name" value="CMP_dCMP_dom"/>
</dbReference>
<evidence type="ECO:0000313" key="20">
    <source>
        <dbReference type="Proteomes" id="UP000033166"/>
    </source>
</evidence>
<dbReference type="SUPFAM" id="SSF53927">
    <property type="entry name" value="Cytidine deaminase-like"/>
    <property type="match status" value="1"/>
</dbReference>
<comment type="catalytic activity">
    <reaction evidence="13 14">
        <text>2,5-diamino-6-hydroxy-4-(5-phosphoribosylamino)-pyrimidine + H2O + H(+) = 5-amino-6-(5-phospho-D-ribosylamino)uracil + NH4(+)</text>
        <dbReference type="Rhea" id="RHEA:21868"/>
        <dbReference type="ChEBI" id="CHEBI:15377"/>
        <dbReference type="ChEBI" id="CHEBI:15378"/>
        <dbReference type="ChEBI" id="CHEBI:28938"/>
        <dbReference type="ChEBI" id="CHEBI:58453"/>
        <dbReference type="ChEBI" id="CHEBI:58614"/>
        <dbReference type="EC" id="3.5.4.26"/>
    </reaction>
</comment>
<feature type="binding site" evidence="16">
    <location>
        <position position="169"/>
    </location>
    <ligand>
        <name>NADP(+)</name>
        <dbReference type="ChEBI" id="CHEBI:58349"/>
    </ligand>
</feature>
<comment type="catalytic activity">
    <reaction evidence="12 14">
        <text>5-amino-6-(5-phospho-D-ribitylamino)uracil + NADP(+) = 5-amino-6-(5-phospho-D-ribosylamino)uracil + NADPH + H(+)</text>
        <dbReference type="Rhea" id="RHEA:17845"/>
        <dbReference type="ChEBI" id="CHEBI:15378"/>
        <dbReference type="ChEBI" id="CHEBI:57783"/>
        <dbReference type="ChEBI" id="CHEBI:58349"/>
        <dbReference type="ChEBI" id="CHEBI:58421"/>
        <dbReference type="ChEBI" id="CHEBI:58453"/>
        <dbReference type="EC" id="1.1.1.193"/>
    </reaction>
</comment>
<keyword evidence="11" id="KW-0511">Multifunctional enzyme</keyword>
<feature type="binding site" evidence="16">
    <location>
        <position position="208"/>
    </location>
    <ligand>
        <name>substrate</name>
    </ligand>
</feature>
<dbReference type="Proteomes" id="UP000033166">
    <property type="component" value="Chromosome I"/>
</dbReference>
<dbReference type="UniPathway" id="UPA00275">
    <property type="reaction ID" value="UER00401"/>
</dbReference>
<evidence type="ECO:0000256" key="8">
    <source>
        <dbReference type="ARBA" id="ARBA00022833"/>
    </source>
</evidence>
<evidence type="ECO:0000256" key="7">
    <source>
        <dbReference type="ARBA" id="ARBA00022801"/>
    </source>
</evidence>
<dbReference type="InterPro" id="IPR050765">
    <property type="entry name" value="Riboflavin_Biosynth_HTPR"/>
</dbReference>
<dbReference type="KEGG" id="lpk:LACPI_1388"/>
<evidence type="ECO:0000256" key="16">
    <source>
        <dbReference type="PIRSR" id="PIRSR006769-2"/>
    </source>
</evidence>
<dbReference type="EC" id="3.5.4.26" evidence="14"/>
<dbReference type="GO" id="GO:0008835">
    <property type="term" value="F:diaminohydroxyphosphoribosylaminopyrimidine deaminase activity"/>
    <property type="evidence" value="ECO:0007669"/>
    <property type="project" value="UniProtKB-EC"/>
</dbReference>
<feature type="binding site" evidence="16">
    <location>
        <position position="205"/>
    </location>
    <ligand>
        <name>substrate</name>
    </ligand>
</feature>
<dbReference type="NCBIfam" id="TIGR00326">
    <property type="entry name" value="eubact_ribD"/>
    <property type="match status" value="1"/>
</dbReference>
<keyword evidence="10 14" id="KW-0560">Oxidoreductase</keyword>
<organism evidence="19 20">
    <name type="scientific">Pseudolactococcus piscium MKFS47</name>
    <dbReference type="NCBI Taxonomy" id="297352"/>
    <lineage>
        <taxon>Bacteria</taxon>
        <taxon>Bacillati</taxon>
        <taxon>Bacillota</taxon>
        <taxon>Bacilli</taxon>
        <taxon>Lactobacillales</taxon>
        <taxon>Streptococcaceae</taxon>
        <taxon>Pseudolactococcus</taxon>
    </lineage>
</organism>
<dbReference type="InterPro" id="IPR016193">
    <property type="entry name" value="Cytidine_deaminase-like"/>
</dbReference>
<feature type="binding site" evidence="16">
    <location>
        <position position="171"/>
    </location>
    <ligand>
        <name>NADP(+)</name>
        <dbReference type="ChEBI" id="CHEBI:58349"/>
    </ligand>
</feature>
<evidence type="ECO:0000256" key="1">
    <source>
        <dbReference type="ARBA" id="ARBA00002151"/>
    </source>
</evidence>
<evidence type="ECO:0000259" key="18">
    <source>
        <dbReference type="PROSITE" id="PS51747"/>
    </source>
</evidence>
<keyword evidence="7 14" id="KW-0378">Hydrolase</keyword>
<dbReference type="InterPro" id="IPR011549">
    <property type="entry name" value="RibD_C"/>
</dbReference>
<comment type="pathway">
    <text evidence="2 14">Cofactor biosynthesis; riboflavin biosynthesis; 5-amino-6-(D-ribitylamino)uracil from GTP: step 2/4.</text>
</comment>
<evidence type="ECO:0000256" key="6">
    <source>
        <dbReference type="ARBA" id="ARBA00022723"/>
    </source>
</evidence>
<evidence type="ECO:0000256" key="2">
    <source>
        <dbReference type="ARBA" id="ARBA00004882"/>
    </source>
</evidence>
<dbReference type="PIRSF" id="PIRSF006769">
    <property type="entry name" value="RibD"/>
    <property type="match status" value="1"/>
</dbReference>
<evidence type="ECO:0000256" key="11">
    <source>
        <dbReference type="ARBA" id="ARBA00023268"/>
    </source>
</evidence>
<keyword evidence="14" id="KW-0686">Riboflavin biosynthesis</keyword>
<evidence type="ECO:0000256" key="10">
    <source>
        <dbReference type="ARBA" id="ARBA00023002"/>
    </source>
</evidence>
<dbReference type="GO" id="GO:0050661">
    <property type="term" value="F:NADP binding"/>
    <property type="evidence" value="ECO:0007669"/>
    <property type="project" value="InterPro"/>
</dbReference>
<dbReference type="HOGENOM" id="CLU_036590_1_2_9"/>
<reference evidence="20" key="1">
    <citation type="submission" date="2015-01" db="EMBL/GenBank/DDBJ databases">
        <authorList>
            <person name="Andreevskaya M."/>
        </authorList>
    </citation>
    <scope>NUCLEOTIDE SEQUENCE [LARGE SCALE GENOMIC DNA]</scope>
    <source>
        <strain evidence="20">MKFS47</strain>
    </source>
</reference>
<proteinExistence type="inferred from homology"/>
<sequence>MTEDETYMHYALDLARLGKGWVNPNPQVGAVIVKNGRIIGEGYHERYGGLHAERNAFKNLTESAKGATLYVTLEPCAHTGHQPPCFEAIIAHQIKRVVIGHFDPNPLVSGKGIKAMRAAGIIVEGPLLAPECAQTNAIFLHYISAKTPYVLMKYAMTMDGKIATYTGASKWITASAARQDVHQDRSRFMAIMVGSGTVMLDDPELTSRIPDGKHPIRIICDSRLRIPLDAKVVRTAHDYRTIIATCQEDPIRQQAYLAAGCELLVMPELDGHLDLKALMHELGRLGIDSVYLEGGASLNAAALSAGIVQKVKTYIGPKIFGGQTAKTPVAGQGVAYPDQAYLLANATVKKLGEDILIESEVS</sequence>
<feature type="domain" description="CMP/dCMP-type deaminase" evidence="18">
    <location>
        <begin position="2"/>
        <end position="124"/>
    </location>
</feature>
<keyword evidence="6 14" id="KW-0479">Metal-binding</keyword>
<evidence type="ECO:0000256" key="15">
    <source>
        <dbReference type="PIRSR" id="PIRSR006769-1"/>
    </source>
</evidence>
<evidence type="ECO:0000256" key="13">
    <source>
        <dbReference type="ARBA" id="ARBA00049886"/>
    </source>
</evidence>
<feature type="binding site" evidence="17">
    <location>
        <position position="76"/>
    </location>
    <ligand>
        <name>Zn(2+)</name>
        <dbReference type="ChEBI" id="CHEBI:29105"/>
        <note>catalytic</note>
    </ligand>
</feature>
<dbReference type="InterPro" id="IPR004794">
    <property type="entry name" value="Eubact_RibD"/>
</dbReference>
<evidence type="ECO:0000313" key="19">
    <source>
        <dbReference type="EMBL" id="CEN28588.1"/>
    </source>
</evidence>
<comment type="function">
    <text evidence="1 14">Converts 2,5-diamino-6-(ribosylamino)-4(3h)-pyrimidinone 5'-phosphate into 5-amino-6-(ribosylamino)-2,4(1h,3h)-pyrimidinedione 5'-phosphate.</text>
</comment>
<evidence type="ECO:0000256" key="4">
    <source>
        <dbReference type="ARBA" id="ARBA00005259"/>
    </source>
</evidence>
<dbReference type="PROSITE" id="PS51747">
    <property type="entry name" value="CYT_DCMP_DEAMINASES_2"/>
    <property type="match status" value="1"/>
</dbReference>
<dbReference type="PANTHER" id="PTHR38011">
    <property type="entry name" value="DIHYDROFOLATE REDUCTASE FAMILY PROTEIN (AFU_ORTHOLOGUE AFUA_8G06820)"/>
    <property type="match status" value="1"/>
</dbReference>
<dbReference type="GO" id="GO:0009231">
    <property type="term" value="P:riboflavin biosynthetic process"/>
    <property type="evidence" value="ECO:0007669"/>
    <property type="project" value="UniProtKB-UniPathway"/>
</dbReference>
<dbReference type="InterPro" id="IPR002734">
    <property type="entry name" value="RibDG_C"/>
</dbReference>
<evidence type="ECO:0000256" key="5">
    <source>
        <dbReference type="ARBA" id="ARBA00007417"/>
    </source>
</evidence>
<comment type="cofactor">
    <cofactor evidence="14 17">
        <name>Zn(2+)</name>
        <dbReference type="ChEBI" id="CHEBI:29105"/>
    </cofactor>
    <text evidence="14 17">Binds 1 zinc ion.</text>
</comment>
<feature type="binding site" evidence="16">
    <location>
        <begin position="295"/>
        <end position="301"/>
    </location>
    <ligand>
        <name>NADP(+)</name>
        <dbReference type="ChEBI" id="CHEBI:58349"/>
    </ligand>
</feature>
<dbReference type="EMBL" id="LN774769">
    <property type="protein sequence ID" value="CEN28588.1"/>
    <property type="molecule type" value="Genomic_DNA"/>
</dbReference>
<keyword evidence="8 14" id="KW-0862">Zinc</keyword>
<evidence type="ECO:0000256" key="17">
    <source>
        <dbReference type="PIRSR" id="PIRSR006769-3"/>
    </source>
</evidence>
<dbReference type="GO" id="GO:0046872">
    <property type="term" value="F:metal ion binding"/>
    <property type="evidence" value="ECO:0007669"/>
    <property type="project" value="UniProtKB-KW"/>
</dbReference>
<dbReference type="AlphaFoldDB" id="A0A0D6DYM8"/>
<feature type="binding site" evidence="16">
    <location>
        <position position="155"/>
    </location>
    <ligand>
        <name>NADP(+)</name>
        <dbReference type="ChEBI" id="CHEBI:58349"/>
    </ligand>
</feature>
<comment type="similarity">
    <text evidence="4 14">In the N-terminal section; belongs to the cytidine and deoxycytidylate deaminase family.</text>
</comment>
<dbReference type="STRING" id="1364.LP2241_30404"/>
<feature type="active site" description="Proton donor" evidence="15">
    <location>
        <position position="53"/>
    </location>
</feature>
<dbReference type="InterPro" id="IPR024072">
    <property type="entry name" value="DHFR-like_dom_sf"/>
</dbReference>
<dbReference type="SUPFAM" id="SSF53597">
    <property type="entry name" value="Dihydrofolate reductase-like"/>
    <property type="match status" value="1"/>
</dbReference>
<dbReference type="RefSeq" id="WP_047915697.1">
    <property type="nucleotide sequence ID" value="NZ_LN774769.1"/>
</dbReference>
<comment type="pathway">
    <text evidence="3 14">Cofactor biosynthesis; riboflavin biosynthesis; 5-amino-6-(D-ribitylamino)uracil from GTP: step 3/4.</text>
</comment>
<protein>
    <recommendedName>
        <fullName evidence="14">Riboflavin biosynthesis protein RibD</fullName>
    </recommendedName>
    <domain>
        <recommendedName>
            <fullName evidence="14">Diaminohydroxyphosphoribosylaminopyrimidine deaminase</fullName>
            <shortName evidence="14">DRAP deaminase</shortName>
            <ecNumber evidence="14">3.5.4.26</ecNumber>
        </recommendedName>
        <alternativeName>
            <fullName evidence="14">Riboflavin-specific deaminase</fullName>
        </alternativeName>
    </domain>
    <domain>
        <recommendedName>
            <fullName evidence="14">5-amino-6-(5-phosphoribosylamino)uracil reductase</fullName>
            <ecNumber evidence="14">1.1.1.193</ecNumber>
        </recommendedName>
        <alternativeName>
            <fullName evidence="14">HTP reductase</fullName>
        </alternativeName>
    </domain>
</protein>
<dbReference type="EC" id="1.1.1.193" evidence="14"/>
<dbReference type="GO" id="GO:0008703">
    <property type="term" value="F:5-amino-6-(5-phosphoribosylamino)uracil reductase activity"/>
    <property type="evidence" value="ECO:0007669"/>
    <property type="project" value="UniProtKB-EC"/>
</dbReference>
<feature type="binding site" evidence="16">
    <location>
        <position position="222"/>
    </location>
    <ligand>
        <name>NADP(+)</name>
        <dbReference type="ChEBI" id="CHEBI:58349"/>
    </ligand>
</feature>
<dbReference type="PANTHER" id="PTHR38011:SF7">
    <property type="entry name" value="2,5-DIAMINO-6-RIBOSYLAMINO-4(3H)-PYRIMIDINONE 5'-PHOSPHATE REDUCTASE"/>
    <property type="match status" value="1"/>
</dbReference>
<accession>A0A0D6DYM8</accession>
<dbReference type="Gene3D" id="3.40.140.10">
    <property type="entry name" value="Cytidine Deaminase, domain 2"/>
    <property type="match status" value="1"/>
</dbReference>
<evidence type="ECO:0000256" key="9">
    <source>
        <dbReference type="ARBA" id="ARBA00022857"/>
    </source>
</evidence>
<feature type="binding site" evidence="17">
    <location>
        <position position="85"/>
    </location>
    <ligand>
        <name>Zn(2+)</name>
        <dbReference type="ChEBI" id="CHEBI:29105"/>
        <note>catalytic</note>
    </ligand>
</feature>
<dbReference type="NCBIfam" id="TIGR00227">
    <property type="entry name" value="ribD_Cterm"/>
    <property type="match status" value="1"/>
</dbReference>
<comment type="similarity">
    <text evidence="5 14">In the C-terminal section; belongs to the HTP reductase family.</text>
</comment>
<feature type="binding site" evidence="16">
    <location>
        <position position="293"/>
    </location>
    <ligand>
        <name>substrate</name>
    </ligand>
</feature>
<dbReference type="Gene3D" id="3.40.430.10">
    <property type="entry name" value="Dihydrofolate Reductase, subunit A"/>
    <property type="match status" value="1"/>
</dbReference>
<evidence type="ECO:0000256" key="14">
    <source>
        <dbReference type="PIRNR" id="PIRNR006769"/>
    </source>
</evidence>
<feature type="binding site" evidence="16">
    <location>
        <position position="185"/>
    </location>
    <ligand>
        <name>substrate</name>
    </ligand>
</feature>
<name>A0A0D6DYM8_9LACT</name>
<dbReference type="CDD" id="cd01284">
    <property type="entry name" value="Riboflavin_deaminase-reductase"/>
    <property type="match status" value="1"/>
</dbReference>
<gene>
    <name evidence="19" type="primary">ribD</name>
    <name evidence="19" type="ORF">LACPI_1388</name>
</gene>